<dbReference type="Proteomes" id="UP000013827">
    <property type="component" value="Unassembled WGS sequence"/>
</dbReference>
<keyword evidence="1" id="KW-1133">Transmembrane helix</keyword>
<reference evidence="4" key="1">
    <citation type="journal article" date="2013" name="Nature">
        <title>Pan genome of the phytoplankton Emiliania underpins its global distribution.</title>
        <authorList>
            <person name="Read B.A."/>
            <person name="Kegel J."/>
            <person name="Klute M.J."/>
            <person name="Kuo A."/>
            <person name="Lefebvre S.C."/>
            <person name="Maumus F."/>
            <person name="Mayer C."/>
            <person name="Miller J."/>
            <person name="Monier A."/>
            <person name="Salamov A."/>
            <person name="Young J."/>
            <person name="Aguilar M."/>
            <person name="Claverie J.M."/>
            <person name="Frickenhaus S."/>
            <person name="Gonzalez K."/>
            <person name="Herman E.K."/>
            <person name="Lin Y.C."/>
            <person name="Napier J."/>
            <person name="Ogata H."/>
            <person name="Sarno A.F."/>
            <person name="Shmutz J."/>
            <person name="Schroeder D."/>
            <person name="de Vargas C."/>
            <person name="Verret F."/>
            <person name="von Dassow P."/>
            <person name="Valentin K."/>
            <person name="Van de Peer Y."/>
            <person name="Wheeler G."/>
            <person name="Dacks J.B."/>
            <person name="Delwiche C.F."/>
            <person name="Dyhrman S.T."/>
            <person name="Glockner G."/>
            <person name="John U."/>
            <person name="Richards T."/>
            <person name="Worden A.Z."/>
            <person name="Zhang X."/>
            <person name="Grigoriev I.V."/>
            <person name="Allen A.E."/>
            <person name="Bidle K."/>
            <person name="Borodovsky M."/>
            <person name="Bowler C."/>
            <person name="Brownlee C."/>
            <person name="Cock J.M."/>
            <person name="Elias M."/>
            <person name="Gladyshev V.N."/>
            <person name="Groth M."/>
            <person name="Guda C."/>
            <person name="Hadaegh A."/>
            <person name="Iglesias-Rodriguez M.D."/>
            <person name="Jenkins J."/>
            <person name="Jones B.M."/>
            <person name="Lawson T."/>
            <person name="Leese F."/>
            <person name="Lindquist E."/>
            <person name="Lobanov A."/>
            <person name="Lomsadze A."/>
            <person name="Malik S.B."/>
            <person name="Marsh M.E."/>
            <person name="Mackinder L."/>
            <person name="Mock T."/>
            <person name="Mueller-Roeber B."/>
            <person name="Pagarete A."/>
            <person name="Parker M."/>
            <person name="Probert I."/>
            <person name="Quesneville H."/>
            <person name="Raines C."/>
            <person name="Rensing S.A."/>
            <person name="Riano-Pachon D.M."/>
            <person name="Richier S."/>
            <person name="Rokitta S."/>
            <person name="Shiraiwa Y."/>
            <person name="Soanes D.M."/>
            <person name="van der Giezen M."/>
            <person name="Wahlund T.M."/>
            <person name="Williams B."/>
            <person name="Wilson W."/>
            <person name="Wolfe G."/>
            <person name="Wurch L.L."/>
        </authorList>
    </citation>
    <scope>NUCLEOTIDE SEQUENCE</scope>
</reference>
<reference evidence="3" key="2">
    <citation type="submission" date="2024-10" db="UniProtKB">
        <authorList>
            <consortium name="EnsemblProtists"/>
        </authorList>
    </citation>
    <scope>IDENTIFICATION</scope>
</reference>
<dbReference type="AlphaFoldDB" id="A0A0D3IGL8"/>
<evidence type="ECO:0000259" key="2">
    <source>
        <dbReference type="Pfam" id="PF03016"/>
    </source>
</evidence>
<organism evidence="3 4">
    <name type="scientific">Emiliania huxleyi (strain CCMP1516)</name>
    <dbReference type="NCBI Taxonomy" id="280463"/>
    <lineage>
        <taxon>Eukaryota</taxon>
        <taxon>Haptista</taxon>
        <taxon>Haptophyta</taxon>
        <taxon>Prymnesiophyceae</taxon>
        <taxon>Isochrysidales</taxon>
        <taxon>Noelaerhabdaceae</taxon>
        <taxon>Emiliania</taxon>
    </lineage>
</organism>
<dbReference type="GeneID" id="17256606"/>
<feature type="transmembrane region" description="Helical" evidence="1">
    <location>
        <begin position="66"/>
        <end position="86"/>
    </location>
</feature>
<dbReference type="KEGG" id="ehx:EMIHUDRAFT_215578"/>
<feature type="domain" description="Exostosin GT47" evidence="2">
    <location>
        <begin position="308"/>
        <end position="347"/>
    </location>
</feature>
<dbReference type="RefSeq" id="XP_005762832.1">
    <property type="nucleotide sequence ID" value="XM_005762775.1"/>
</dbReference>
<evidence type="ECO:0000256" key="1">
    <source>
        <dbReference type="SAM" id="Phobius"/>
    </source>
</evidence>
<dbReference type="PaxDb" id="2903-EOD10403"/>
<evidence type="ECO:0000313" key="4">
    <source>
        <dbReference type="Proteomes" id="UP000013827"/>
    </source>
</evidence>
<name>A0A0D3IGL8_EMIH1</name>
<dbReference type="EnsemblProtists" id="EOD10403">
    <property type="protein sequence ID" value="EOD10403"/>
    <property type="gene ID" value="EMIHUDRAFT_215578"/>
</dbReference>
<accession>A0A0D3IGL8</accession>
<dbReference type="HOGENOM" id="CLU_644707_0_0_1"/>
<keyword evidence="4" id="KW-1185">Reference proteome</keyword>
<sequence>MAVALRTRRTEAMHDSGMFFVNEAIERQSEYVLACLDDQELLKATSQWMFEADIFRAATHHQRRTYNLSQAAFILFPFLPFISVHMPKSCRLPDGTRGKGWTGHDERLRMLRREMEAAGISKPAVLTCTCVMQHSLFDELYAWLQSRPNLVQLAHMERSKPASASDRVVVVPYHAGNESYSDDCRSDGSIYWAGSPSVANRNATIVRRWIVRLGKQNSSGKMRVFPSFRACGYKRDDRFCYNRACKGGACSESVSLKSMADCSRAVAANPRCGHSFSFGKDGWCDCVPPGKPCLPKRGAGYKFGQHAKGVMRREMAAAQFCLVPEGDSPDSSRVYDAVMQLCIPVLLRLWQRASVTVPARRFLSMGEQALQAEVRAQPVRCADLRALRKAITARSILARLAADVRWLMRPNASDDALPRFVVGHVG</sequence>
<proteinExistence type="predicted"/>
<keyword evidence="1" id="KW-0812">Transmembrane</keyword>
<dbReference type="Pfam" id="PF03016">
    <property type="entry name" value="Exostosin_GT47"/>
    <property type="match status" value="1"/>
</dbReference>
<evidence type="ECO:0000313" key="3">
    <source>
        <dbReference type="EnsemblProtists" id="EOD10403"/>
    </source>
</evidence>
<keyword evidence="1" id="KW-0472">Membrane</keyword>
<protein>
    <recommendedName>
        <fullName evidence="2">Exostosin GT47 domain-containing protein</fullName>
    </recommendedName>
</protein>
<dbReference type="InterPro" id="IPR040911">
    <property type="entry name" value="Exostosin_GT47"/>
</dbReference>